<dbReference type="Proteomes" id="UP001432222">
    <property type="component" value="Chromosome"/>
</dbReference>
<name>A0ABZ1U4W6_9ACTN</name>
<gene>
    <name evidence="1" type="ORF">OHA16_26730</name>
</gene>
<proteinExistence type="predicted"/>
<reference evidence="1" key="1">
    <citation type="submission" date="2022-10" db="EMBL/GenBank/DDBJ databases">
        <title>The complete genomes of actinobacterial strains from the NBC collection.</title>
        <authorList>
            <person name="Joergensen T.S."/>
            <person name="Alvarez Arevalo M."/>
            <person name="Sterndorff E.B."/>
            <person name="Faurdal D."/>
            <person name="Vuksanovic O."/>
            <person name="Mourched A.-S."/>
            <person name="Charusanti P."/>
            <person name="Shaw S."/>
            <person name="Blin K."/>
            <person name="Weber T."/>
        </authorList>
    </citation>
    <scope>NUCLEOTIDE SEQUENCE</scope>
    <source>
        <strain evidence="1">NBC_00222</strain>
    </source>
</reference>
<dbReference type="RefSeq" id="WP_328956869.1">
    <property type="nucleotide sequence ID" value="NZ_CP108110.1"/>
</dbReference>
<organism evidence="1 2">
    <name type="scientific">Kitasatospora purpeofusca</name>
    <dbReference type="NCBI Taxonomy" id="67352"/>
    <lineage>
        <taxon>Bacteria</taxon>
        <taxon>Bacillati</taxon>
        <taxon>Actinomycetota</taxon>
        <taxon>Actinomycetes</taxon>
        <taxon>Kitasatosporales</taxon>
        <taxon>Streptomycetaceae</taxon>
        <taxon>Kitasatospora</taxon>
    </lineage>
</organism>
<dbReference type="EMBL" id="CP108110">
    <property type="protein sequence ID" value="WUQ86232.1"/>
    <property type="molecule type" value="Genomic_DNA"/>
</dbReference>
<dbReference type="Pfam" id="PF10978">
    <property type="entry name" value="DUF2785"/>
    <property type="match status" value="1"/>
</dbReference>
<accession>A0ABZ1U4W6</accession>
<keyword evidence="2" id="KW-1185">Reference proteome</keyword>
<sequence length="259" mass="27951">MINWTALESAAPTPDTLAAVSAALRSPDPHVRDSLALEQLCRWVPLLTPEQRLALGDEMAERLDDPEIQARTFAPLVLADLADHGAHRPAWLEAFARWYVGESDLRGFDPRLGWLHAVAHGADLLAALGRGPLLADPTPLLDLVTARLLAPTDHVLDAMEDDRLGRAVAQILTRPELTERQALGWLDPIAAQPPRRPSATAGAVPAVVSNTLRTLRAVYVLADRGVRMERGGAPVPLPHSAALRARIAELLVVNSPFTG</sequence>
<evidence type="ECO:0000313" key="1">
    <source>
        <dbReference type="EMBL" id="WUQ86232.1"/>
    </source>
</evidence>
<dbReference type="InterPro" id="IPR021247">
    <property type="entry name" value="DUF2785"/>
</dbReference>
<evidence type="ECO:0000313" key="2">
    <source>
        <dbReference type="Proteomes" id="UP001432222"/>
    </source>
</evidence>
<protein>
    <submittedName>
        <fullName evidence="1">DUF2785 domain-containing protein</fullName>
    </submittedName>
</protein>